<comment type="caution">
    <text evidence="1">The sequence shown here is derived from an EMBL/GenBank/DDBJ whole genome shotgun (WGS) entry which is preliminary data.</text>
</comment>
<dbReference type="RefSeq" id="WP_274714158.1">
    <property type="nucleotide sequence ID" value="NZ_JAILSO010000378.1"/>
</dbReference>
<reference evidence="1" key="1">
    <citation type="submission" date="2021-08" db="EMBL/GenBank/DDBJ databases">
        <authorList>
            <person name="Papudeshi B."/>
            <person name="Bashey-Visser F."/>
        </authorList>
    </citation>
    <scope>NUCLEOTIDE SEQUENCE</scope>
    <source>
        <strain evidence="1">MC_266_E_2016</strain>
    </source>
</reference>
<dbReference type="Proteomes" id="UP001222434">
    <property type="component" value="Unassembled WGS sequence"/>
</dbReference>
<evidence type="ECO:0008006" key="3">
    <source>
        <dbReference type="Google" id="ProtNLM"/>
    </source>
</evidence>
<feature type="non-terminal residue" evidence="1">
    <location>
        <position position="82"/>
    </location>
</feature>
<sequence length="82" mass="8808">KSATTKPVVSLINTVPSAIVHLINTNVIPDTTKIVNLAGEALKPNVVEQLFACSSIQNVCNLYGPSETTTYSTWTRMSRTTG</sequence>
<dbReference type="EMBL" id="JAILSO010000378">
    <property type="protein sequence ID" value="MDE1480844.1"/>
    <property type="molecule type" value="Genomic_DNA"/>
</dbReference>
<protein>
    <recommendedName>
        <fullName evidence="3">AMP-dependent synthetase/ligase domain-containing protein</fullName>
    </recommendedName>
</protein>
<proteinExistence type="predicted"/>
<dbReference type="Gene3D" id="3.40.50.980">
    <property type="match status" value="1"/>
</dbReference>
<dbReference type="AlphaFoldDB" id="A0AAJ1JBU1"/>
<dbReference type="SUPFAM" id="SSF56801">
    <property type="entry name" value="Acetyl-CoA synthetase-like"/>
    <property type="match status" value="1"/>
</dbReference>
<feature type="non-terminal residue" evidence="1">
    <location>
        <position position="1"/>
    </location>
</feature>
<accession>A0AAJ1JBU1</accession>
<name>A0AAJ1JBU1_XENBV</name>
<reference evidence="1" key="2">
    <citation type="journal article" date="2022" name="J. Evol. Biol.">
        <title>Pre- and post-association barriers to host switching in sympatric mutualists.</title>
        <authorList>
            <person name="Dinges Z.M."/>
            <person name="Phillips R.K."/>
            <person name="Lively C.M."/>
            <person name="Bashey F."/>
        </authorList>
    </citation>
    <scope>NUCLEOTIDE SEQUENCE</scope>
    <source>
        <strain evidence="1">MC_266_E_2016</strain>
    </source>
</reference>
<evidence type="ECO:0000313" key="2">
    <source>
        <dbReference type="Proteomes" id="UP001222434"/>
    </source>
</evidence>
<evidence type="ECO:0000313" key="1">
    <source>
        <dbReference type="EMBL" id="MDE1480844.1"/>
    </source>
</evidence>
<organism evidence="1 2">
    <name type="scientific">Xenorhabdus bovienii</name>
    <name type="common">Xenorhabdus nematophila subsp. bovienii</name>
    <dbReference type="NCBI Taxonomy" id="40576"/>
    <lineage>
        <taxon>Bacteria</taxon>
        <taxon>Pseudomonadati</taxon>
        <taxon>Pseudomonadota</taxon>
        <taxon>Gammaproteobacteria</taxon>
        <taxon>Enterobacterales</taxon>
        <taxon>Morganellaceae</taxon>
        <taxon>Xenorhabdus</taxon>
    </lineage>
</organism>
<gene>
    <name evidence="1" type="ORF">KKJ01_22450</name>
</gene>